<keyword evidence="2 7" id="KW-0032">Aminotransferase</keyword>
<evidence type="ECO:0000256" key="2">
    <source>
        <dbReference type="ARBA" id="ARBA00022576"/>
    </source>
</evidence>
<dbReference type="InterPro" id="IPR050103">
    <property type="entry name" value="Class-III_PLP-dep_AT"/>
</dbReference>
<dbReference type="Gene3D" id="3.40.640.10">
    <property type="entry name" value="Type I PLP-dependent aspartate aminotransferase-like (Major domain)"/>
    <property type="match status" value="1"/>
</dbReference>
<dbReference type="Gene3D" id="3.90.1150.10">
    <property type="entry name" value="Aspartate Aminotransferase, domain 1"/>
    <property type="match status" value="1"/>
</dbReference>
<organism evidence="7 8">
    <name type="scientific">Streptomyces longisporoflavus</name>
    <dbReference type="NCBI Taxonomy" id="28044"/>
    <lineage>
        <taxon>Bacteria</taxon>
        <taxon>Bacillati</taxon>
        <taxon>Actinomycetota</taxon>
        <taxon>Actinomycetes</taxon>
        <taxon>Kitasatosporales</taxon>
        <taxon>Streptomycetaceae</taxon>
        <taxon>Streptomyces</taxon>
    </lineage>
</organism>
<keyword evidence="4 5" id="KW-0663">Pyridoxal phosphate</keyword>
<keyword evidence="8" id="KW-1185">Reference proteome</keyword>
<dbReference type="SUPFAM" id="SSF53383">
    <property type="entry name" value="PLP-dependent transferases"/>
    <property type="match status" value="1"/>
</dbReference>
<dbReference type="CDD" id="cd00610">
    <property type="entry name" value="OAT_like"/>
    <property type="match status" value="1"/>
</dbReference>
<reference evidence="7 8" key="1">
    <citation type="submission" date="2024-10" db="EMBL/GenBank/DDBJ databases">
        <title>The Natural Products Discovery Center: Release of the First 8490 Sequenced Strains for Exploring Actinobacteria Biosynthetic Diversity.</title>
        <authorList>
            <person name="Kalkreuter E."/>
            <person name="Kautsar S.A."/>
            <person name="Yang D."/>
            <person name="Bader C.D."/>
            <person name="Teijaro C.N."/>
            <person name="Fluegel L."/>
            <person name="Davis C.M."/>
            <person name="Simpson J.R."/>
            <person name="Lauterbach L."/>
            <person name="Steele A.D."/>
            <person name="Gui C."/>
            <person name="Meng S."/>
            <person name="Li G."/>
            <person name="Viehrig K."/>
            <person name="Ye F."/>
            <person name="Su P."/>
            <person name="Kiefer A.F."/>
            <person name="Nichols A."/>
            <person name="Cepeda A.J."/>
            <person name="Yan W."/>
            <person name="Fan B."/>
            <person name="Jiang Y."/>
            <person name="Adhikari A."/>
            <person name="Zheng C.-J."/>
            <person name="Schuster L."/>
            <person name="Cowan T.M."/>
            <person name="Smanski M.J."/>
            <person name="Chevrette M.G."/>
            <person name="De Carvalho L.P.S."/>
            <person name="Shen B."/>
        </authorList>
    </citation>
    <scope>NUCLEOTIDE SEQUENCE [LARGE SCALE GENOMIC DNA]</scope>
    <source>
        <strain evidence="7 8">NPDC017990</strain>
    </source>
</reference>
<accession>A0ABW7QVB8</accession>
<feature type="compositionally biased region" description="Basic and acidic residues" evidence="6">
    <location>
        <begin position="11"/>
        <end position="22"/>
    </location>
</feature>
<evidence type="ECO:0000256" key="1">
    <source>
        <dbReference type="ARBA" id="ARBA00001933"/>
    </source>
</evidence>
<gene>
    <name evidence="7" type="ORF">ACH4F9_27325</name>
</gene>
<protein>
    <submittedName>
        <fullName evidence="7">Aspartate aminotransferase family protein</fullName>
    </submittedName>
</protein>
<dbReference type="RefSeq" id="WP_397715221.1">
    <property type="nucleotide sequence ID" value="NZ_JBIRGN010000005.1"/>
</dbReference>
<feature type="region of interest" description="Disordered" evidence="6">
    <location>
        <begin position="1"/>
        <end position="49"/>
    </location>
</feature>
<dbReference type="PANTHER" id="PTHR11986:SF79">
    <property type="entry name" value="ACETYLORNITHINE AMINOTRANSFERASE, MITOCHONDRIAL"/>
    <property type="match status" value="1"/>
</dbReference>
<dbReference type="InterPro" id="IPR015422">
    <property type="entry name" value="PyrdxlP-dep_Trfase_small"/>
</dbReference>
<keyword evidence="3" id="KW-0808">Transferase</keyword>
<name>A0ABW7QVB8_9ACTN</name>
<evidence type="ECO:0000256" key="6">
    <source>
        <dbReference type="SAM" id="MobiDB-lite"/>
    </source>
</evidence>
<dbReference type="InterPro" id="IPR015421">
    <property type="entry name" value="PyrdxlP-dep_Trfase_major"/>
</dbReference>
<evidence type="ECO:0000256" key="4">
    <source>
        <dbReference type="ARBA" id="ARBA00022898"/>
    </source>
</evidence>
<evidence type="ECO:0000256" key="5">
    <source>
        <dbReference type="RuleBase" id="RU003560"/>
    </source>
</evidence>
<dbReference type="InterPro" id="IPR015424">
    <property type="entry name" value="PyrdxlP-dep_Trfase"/>
</dbReference>
<dbReference type="Pfam" id="PF00202">
    <property type="entry name" value="Aminotran_3"/>
    <property type="match status" value="1"/>
</dbReference>
<evidence type="ECO:0000313" key="7">
    <source>
        <dbReference type="EMBL" id="MFH8548732.1"/>
    </source>
</evidence>
<dbReference type="InterPro" id="IPR049704">
    <property type="entry name" value="Aminotrans_3_PPA_site"/>
</dbReference>
<comment type="cofactor">
    <cofactor evidence="1">
        <name>pyridoxal 5'-phosphate</name>
        <dbReference type="ChEBI" id="CHEBI:597326"/>
    </cofactor>
</comment>
<dbReference type="InterPro" id="IPR005814">
    <property type="entry name" value="Aminotrans_3"/>
</dbReference>
<dbReference type="PANTHER" id="PTHR11986">
    <property type="entry name" value="AMINOTRANSFERASE CLASS III"/>
    <property type="match status" value="1"/>
</dbReference>
<evidence type="ECO:0000256" key="3">
    <source>
        <dbReference type="ARBA" id="ARBA00022679"/>
    </source>
</evidence>
<comment type="similarity">
    <text evidence="5">Belongs to the class-III pyridoxal-phosphate-dependent aminotransferase family.</text>
</comment>
<proteinExistence type="inferred from homology"/>
<dbReference type="EMBL" id="JBIRGQ010000005">
    <property type="protein sequence ID" value="MFH8548732.1"/>
    <property type="molecule type" value="Genomic_DNA"/>
</dbReference>
<evidence type="ECO:0000313" key="8">
    <source>
        <dbReference type="Proteomes" id="UP001610818"/>
    </source>
</evidence>
<dbReference type="PROSITE" id="PS00600">
    <property type="entry name" value="AA_TRANSFER_CLASS_3"/>
    <property type="match status" value="1"/>
</dbReference>
<dbReference type="GO" id="GO:0008483">
    <property type="term" value="F:transaminase activity"/>
    <property type="evidence" value="ECO:0007669"/>
    <property type="project" value="UniProtKB-KW"/>
</dbReference>
<feature type="compositionally biased region" description="Polar residues" evidence="6">
    <location>
        <begin position="1"/>
        <end position="10"/>
    </location>
</feature>
<dbReference type="Proteomes" id="UP001610818">
    <property type="component" value="Unassembled WGS sequence"/>
</dbReference>
<comment type="caution">
    <text evidence="7">The sequence shown here is derived from an EMBL/GenBank/DDBJ whole genome shotgun (WGS) entry which is preliminary data.</text>
</comment>
<sequence>MTTGTTSQTPGREEAGSRDTGRQDTGLAPTGRADPGPADPGPADPGREHFGREYIGRLYRTRLSRGRATLGELLGGEIETESQGARVTTATGRRLLNCSGYGVLLMGARHPTVVRHVEEQLHRNPVATRVLLEPLTALAADALVARAPAGLERVHFACSGAEAVETAIKIARTRGKDRLIATHGGYHGKTMGALGLTGRDLFKEPFRPLLPHTAHVPYGDADALAEQLRAAAGRACVVIEPVQGEAGVIIPPPGYLRTVQELCRAHDALLVLDEIQTGLGRLGSWWGADEDRLTPDMLLTGKGLGGGIMPVSAVIATPEVFGALDRDPYLHTSTFSGMPLAMAAVRGALEAIEEEDLVRRARELGAELLDGIRRIAERRLASLVREVRGRGLLIGVEFAEPGVAGDLLVELIREGVVANHSLNSHMVLRFTPPAVLSAPEVDFLLAAFERACRVQAARHVPTQEGGTARAQR</sequence>